<name>A0A914WEP6_9BILA</name>
<organism evidence="1 2">
    <name type="scientific">Plectus sambesii</name>
    <dbReference type="NCBI Taxonomy" id="2011161"/>
    <lineage>
        <taxon>Eukaryota</taxon>
        <taxon>Metazoa</taxon>
        <taxon>Ecdysozoa</taxon>
        <taxon>Nematoda</taxon>
        <taxon>Chromadorea</taxon>
        <taxon>Plectida</taxon>
        <taxon>Plectina</taxon>
        <taxon>Plectoidea</taxon>
        <taxon>Plectidae</taxon>
        <taxon>Plectus</taxon>
    </lineage>
</organism>
<dbReference type="Proteomes" id="UP000887566">
    <property type="component" value="Unplaced"/>
</dbReference>
<accession>A0A914WEP6</accession>
<keyword evidence="1" id="KW-1185">Reference proteome</keyword>
<reference evidence="2" key="1">
    <citation type="submission" date="2022-11" db="UniProtKB">
        <authorList>
            <consortium name="WormBaseParasite"/>
        </authorList>
    </citation>
    <scope>IDENTIFICATION</scope>
</reference>
<proteinExistence type="predicted"/>
<dbReference type="WBParaSite" id="PSAMB.scaffold3813size16807.g22568.t1">
    <property type="protein sequence ID" value="PSAMB.scaffold3813size16807.g22568.t1"/>
    <property type="gene ID" value="PSAMB.scaffold3813size16807.g22568"/>
</dbReference>
<protein>
    <submittedName>
        <fullName evidence="2">Uncharacterized protein</fullName>
    </submittedName>
</protein>
<evidence type="ECO:0000313" key="2">
    <source>
        <dbReference type="WBParaSite" id="PSAMB.scaffold3813size16807.g22568.t1"/>
    </source>
</evidence>
<dbReference type="AlphaFoldDB" id="A0A914WEP6"/>
<evidence type="ECO:0000313" key="1">
    <source>
        <dbReference type="Proteomes" id="UP000887566"/>
    </source>
</evidence>
<sequence length="127" mass="13671">MAQNIGYRVKQLRITGVFSAGAETPWKPLDGRWVRSSAPICAAVGRQSFCGTDHTDTADVVAALANRMRDCRRKWRLRPATFVRTPAPTTASAAAAAATNDHLVATGRFTSPNRSSSRLLALTIATD</sequence>